<dbReference type="AlphaFoldDB" id="A0A5J5EGM0"/>
<dbReference type="OrthoDB" id="3266275at2759"/>
<evidence type="ECO:0000256" key="1">
    <source>
        <dbReference type="SAM" id="MobiDB-lite"/>
    </source>
</evidence>
<feature type="compositionally biased region" description="Acidic residues" evidence="1">
    <location>
        <begin position="216"/>
        <end position="226"/>
    </location>
</feature>
<accession>A0A5J5EGM0</accession>
<feature type="region of interest" description="Disordered" evidence="1">
    <location>
        <begin position="191"/>
        <end position="233"/>
    </location>
</feature>
<protein>
    <submittedName>
        <fullName evidence="2">Uncharacterized protein</fullName>
    </submittedName>
</protein>
<sequence length="388" mass="43822">MGRPRKTQDAVERPYVDWKGEGKALTWQLLALLKKHSSIRRGLWPGLGEPSGKTKKTVLQRELASKLLKDDPRYSKHVKEDPAKYGDSIKQKMVLLRQQYYAKKDILGKTAAGVSSAADIKDGSPLQNIWGEIQQDCPYWFELRDLHGERPAMNVTERAVRNSASAPKLDGLRKSFCQVKSSQKAAAAIIDSDSEDSKLESEFSSESDEGFSTLESENDSEAEDQPESPVAKKSLRCSITSSELDEYCNGTSFIFEDLDIFVPDPEPIVPVDKTKFVKSQQKPSAPIRHQGGKHINGIFEVWKSAADSKQMKLQTRKRKRDDAKAAQQLEKMRREEDRADKIATAKIERKKRADAFTWVDKQIEIAQLTGDTKNLVGLKEQYEHLFAH</sequence>
<gene>
    <name evidence="2" type="ORF">FN846DRAFT_373561</name>
</gene>
<reference evidence="2 3" key="1">
    <citation type="submission" date="2019-09" db="EMBL/GenBank/DDBJ databases">
        <title>Draft genome of the ectomycorrhizal ascomycete Sphaerosporella brunnea.</title>
        <authorList>
            <consortium name="DOE Joint Genome Institute"/>
            <person name="Benucci G.M."/>
            <person name="Marozzi G."/>
            <person name="Antonielli L."/>
            <person name="Sanchez S."/>
            <person name="Marco P."/>
            <person name="Wang X."/>
            <person name="Falini L.B."/>
            <person name="Barry K."/>
            <person name="Haridas S."/>
            <person name="Lipzen A."/>
            <person name="Labutti K."/>
            <person name="Grigoriev I.V."/>
            <person name="Murat C."/>
            <person name="Martin F."/>
            <person name="Albertini E."/>
            <person name="Donnini D."/>
            <person name="Bonito G."/>
        </authorList>
    </citation>
    <scope>NUCLEOTIDE SEQUENCE [LARGE SCALE GENOMIC DNA]</scope>
    <source>
        <strain evidence="2 3">Sb_GMNB300</strain>
    </source>
</reference>
<dbReference type="Proteomes" id="UP000326924">
    <property type="component" value="Unassembled WGS sequence"/>
</dbReference>
<comment type="caution">
    <text evidence="2">The sequence shown here is derived from an EMBL/GenBank/DDBJ whole genome shotgun (WGS) entry which is preliminary data.</text>
</comment>
<evidence type="ECO:0000313" key="3">
    <source>
        <dbReference type="Proteomes" id="UP000326924"/>
    </source>
</evidence>
<dbReference type="InParanoid" id="A0A5J5EGM0"/>
<keyword evidence="3" id="KW-1185">Reference proteome</keyword>
<evidence type="ECO:0000313" key="2">
    <source>
        <dbReference type="EMBL" id="KAA8894855.1"/>
    </source>
</evidence>
<dbReference type="EMBL" id="VXIS01000305">
    <property type="protein sequence ID" value="KAA8894855.1"/>
    <property type="molecule type" value="Genomic_DNA"/>
</dbReference>
<name>A0A5J5EGM0_9PEZI</name>
<organism evidence="2 3">
    <name type="scientific">Sphaerosporella brunnea</name>
    <dbReference type="NCBI Taxonomy" id="1250544"/>
    <lineage>
        <taxon>Eukaryota</taxon>
        <taxon>Fungi</taxon>
        <taxon>Dikarya</taxon>
        <taxon>Ascomycota</taxon>
        <taxon>Pezizomycotina</taxon>
        <taxon>Pezizomycetes</taxon>
        <taxon>Pezizales</taxon>
        <taxon>Pyronemataceae</taxon>
        <taxon>Sphaerosporella</taxon>
    </lineage>
</organism>
<proteinExistence type="predicted"/>